<geneLocation type="plasmid" evidence="1 2">
    <name>pOSC7112.03</name>
</geneLocation>
<dbReference type="RefSeq" id="WP_015179853.1">
    <property type="nucleotide sequence ID" value="NC_019731.1"/>
</dbReference>
<dbReference type="Proteomes" id="UP000010478">
    <property type="component" value="Plasmid pOSC7112.03"/>
</dbReference>
<dbReference type="KEGG" id="oni:Osc7112_6803"/>
<organism evidence="1 2">
    <name type="scientific">Phormidium nigroviride PCC 7112</name>
    <dbReference type="NCBI Taxonomy" id="179408"/>
    <lineage>
        <taxon>Bacteria</taxon>
        <taxon>Bacillati</taxon>
        <taxon>Cyanobacteriota</taxon>
        <taxon>Cyanophyceae</taxon>
        <taxon>Oscillatoriophycideae</taxon>
        <taxon>Oscillatoriales</taxon>
        <taxon>Oscillatoriaceae</taxon>
        <taxon>Phormidium</taxon>
    </lineage>
</organism>
<dbReference type="AlphaFoldDB" id="K9VTJ4"/>
<evidence type="ECO:0000313" key="2">
    <source>
        <dbReference type="Proteomes" id="UP000010478"/>
    </source>
</evidence>
<protein>
    <submittedName>
        <fullName evidence="1">Uncharacterized protein</fullName>
    </submittedName>
</protein>
<keyword evidence="1" id="KW-0614">Plasmid</keyword>
<dbReference type="HOGENOM" id="CLU_3236957_0_0_3"/>
<gene>
    <name evidence="1" type="ORF">Osc7112_6803</name>
</gene>
<evidence type="ECO:0000313" key="1">
    <source>
        <dbReference type="EMBL" id="AFZ10889.1"/>
    </source>
</evidence>
<dbReference type="EMBL" id="CP003617">
    <property type="protein sequence ID" value="AFZ10889.1"/>
    <property type="molecule type" value="Genomic_DNA"/>
</dbReference>
<keyword evidence="2" id="KW-1185">Reference proteome</keyword>
<reference evidence="1 2" key="1">
    <citation type="submission" date="2012-05" db="EMBL/GenBank/DDBJ databases">
        <title>Finished plasmid 3 of genome of Oscillatoria sp. PCC 7112.</title>
        <authorList>
            <consortium name="US DOE Joint Genome Institute"/>
            <person name="Gugger M."/>
            <person name="Coursin T."/>
            <person name="Rippka R."/>
            <person name="Tandeau De Marsac N."/>
            <person name="Huntemann M."/>
            <person name="Wei C.-L."/>
            <person name="Han J."/>
            <person name="Detter J.C."/>
            <person name="Han C."/>
            <person name="Tapia R."/>
            <person name="Davenport K."/>
            <person name="Daligault H."/>
            <person name="Erkkila T."/>
            <person name="Gu W."/>
            <person name="Munk A.C.C."/>
            <person name="Teshima H."/>
            <person name="Xu Y."/>
            <person name="Chain P."/>
            <person name="Chen A."/>
            <person name="Krypides N."/>
            <person name="Mavromatis K."/>
            <person name="Markowitz V."/>
            <person name="Szeto E."/>
            <person name="Ivanova N."/>
            <person name="Mikhailova N."/>
            <person name="Ovchinnikova G."/>
            <person name="Pagani I."/>
            <person name="Pati A."/>
            <person name="Goodwin L."/>
            <person name="Peters L."/>
            <person name="Pitluck S."/>
            <person name="Woyke T."/>
            <person name="Kerfeld C."/>
        </authorList>
    </citation>
    <scope>NUCLEOTIDE SEQUENCE [LARGE SCALE GENOMIC DNA]</scope>
    <source>
        <strain evidence="1 2">PCC 7112</strain>
        <plasmid evidence="1 2">pOSC7112.03</plasmid>
    </source>
</reference>
<name>K9VTJ4_9CYAN</name>
<sequence>MLSKLLRVIPGSMLDAIYDAIFAELVRRGDIILSDDLNNNDYN</sequence>
<accession>K9VTJ4</accession>
<proteinExistence type="predicted"/>